<dbReference type="Proteomes" id="UP000054248">
    <property type="component" value="Unassembled WGS sequence"/>
</dbReference>
<evidence type="ECO:0000313" key="2">
    <source>
        <dbReference type="EMBL" id="KIO22834.1"/>
    </source>
</evidence>
<protein>
    <submittedName>
        <fullName evidence="2">Uncharacterized protein</fullName>
    </submittedName>
</protein>
<sequence>MVRVSWSRALFPFPGSLFLTATIVRLLTRPTTTHPLKRGAGPSRRICYLKIDPN</sequence>
<organism evidence="2 3">
    <name type="scientific">Tulasnella calospora MUT 4182</name>
    <dbReference type="NCBI Taxonomy" id="1051891"/>
    <lineage>
        <taxon>Eukaryota</taxon>
        <taxon>Fungi</taxon>
        <taxon>Dikarya</taxon>
        <taxon>Basidiomycota</taxon>
        <taxon>Agaricomycotina</taxon>
        <taxon>Agaricomycetes</taxon>
        <taxon>Cantharellales</taxon>
        <taxon>Tulasnellaceae</taxon>
        <taxon>Tulasnella</taxon>
    </lineage>
</organism>
<proteinExistence type="predicted"/>
<keyword evidence="1" id="KW-1133">Transmembrane helix</keyword>
<evidence type="ECO:0000256" key="1">
    <source>
        <dbReference type="SAM" id="Phobius"/>
    </source>
</evidence>
<keyword evidence="3" id="KW-1185">Reference proteome</keyword>
<feature type="transmembrane region" description="Helical" evidence="1">
    <location>
        <begin position="6"/>
        <end position="28"/>
    </location>
</feature>
<dbReference type="AlphaFoldDB" id="A0A0C3QDJ0"/>
<dbReference type="EMBL" id="KN823099">
    <property type="protein sequence ID" value="KIO22834.1"/>
    <property type="molecule type" value="Genomic_DNA"/>
</dbReference>
<reference evidence="3" key="2">
    <citation type="submission" date="2015-01" db="EMBL/GenBank/DDBJ databases">
        <title>Evolutionary Origins and Diversification of the Mycorrhizal Mutualists.</title>
        <authorList>
            <consortium name="DOE Joint Genome Institute"/>
            <consortium name="Mycorrhizal Genomics Consortium"/>
            <person name="Kohler A."/>
            <person name="Kuo A."/>
            <person name="Nagy L.G."/>
            <person name="Floudas D."/>
            <person name="Copeland A."/>
            <person name="Barry K.W."/>
            <person name="Cichocki N."/>
            <person name="Veneault-Fourrey C."/>
            <person name="LaButti K."/>
            <person name="Lindquist E.A."/>
            <person name="Lipzen A."/>
            <person name="Lundell T."/>
            <person name="Morin E."/>
            <person name="Murat C."/>
            <person name="Riley R."/>
            <person name="Ohm R."/>
            <person name="Sun H."/>
            <person name="Tunlid A."/>
            <person name="Henrissat B."/>
            <person name="Grigoriev I.V."/>
            <person name="Hibbett D.S."/>
            <person name="Martin F."/>
        </authorList>
    </citation>
    <scope>NUCLEOTIDE SEQUENCE [LARGE SCALE GENOMIC DNA]</scope>
    <source>
        <strain evidence="3">MUT 4182</strain>
    </source>
</reference>
<feature type="non-terminal residue" evidence="2">
    <location>
        <position position="54"/>
    </location>
</feature>
<evidence type="ECO:0000313" key="3">
    <source>
        <dbReference type="Proteomes" id="UP000054248"/>
    </source>
</evidence>
<reference evidence="2 3" key="1">
    <citation type="submission" date="2014-04" db="EMBL/GenBank/DDBJ databases">
        <authorList>
            <consortium name="DOE Joint Genome Institute"/>
            <person name="Kuo A."/>
            <person name="Girlanda M."/>
            <person name="Perotto S."/>
            <person name="Kohler A."/>
            <person name="Nagy L.G."/>
            <person name="Floudas D."/>
            <person name="Copeland A."/>
            <person name="Barry K.W."/>
            <person name="Cichocki N."/>
            <person name="Veneault-Fourrey C."/>
            <person name="LaButti K."/>
            <person name="Lindquist E.A."/>
            <person name="Lipzen A."/>
            <person name="Lundell T."/>
            <person name="Morin E."/>
            <person name="Murat C."/>
            <person name="Sun H."/>
            <person name="Tunlid A."/>
            <person name="Henrissat B."/>
            <person name="Grigoriev I.V."/>
            <person name="Hibbett D.S."/>
            <person name="Martin F."/>
            <person name="Nordberg H.P."/>
            <person name="Cantor M.N."/>
            <person name="Hua S.X."/>
        </authorList>
    </citation>
    <scope>NUCLEOTIDE SEQUENCE [LARGE SCALE GENOMIC DNA]</scope>
    <source>
        <strain evidence="2 3">MUT 4182</strain>
    </source>
</reference>
<name>A0A0C3QDJ0_9AGAM</name>
<keyword evidence="1" id="KW-0472">Membrane</keyword>
<gene>
    <name evidence="2" type="ORF">M407DRAFT_245003</name>
</gene>
<dbReference type="HOGENOM" id="CLU_3056309_0_0_1"/>
<keyword evidence="1" id="KW-0812">Transmembrane</keyword>
<accession>A0A0C3QDJ0</accession>